<dbReference type="Proteomes" id="UP001497512">
    <property type="component" value="Chromosome 8"/>
</dbReference>
<gene>
    <name evidence="1" type="ORF">CSSPTR1EN2_LOCUS22688</name>
</gene>
<dbReference type="InterPro" id="IPR006549">
    <property type="entry name" value="HAD-SF_hydro_IIIA"/>
</dbReference>
<keyword evidence="2" id="KW-1185">Reference proteome</keyword>
<proteinExistence type="predicted"/>
<evidence type="ECO:0008006" key="3">
    <source>
        <dbReference type="Google" id="ProtNLM"/>
    </source>
</evidence>
<dbReference type="EMBL" id="OZ019900">
    <property type="protein sequence ID" value="CAK9235381.1"/>
    <property type="molecule type" value="Genomic_DNA"/>
</dbReference>
<dbReference type="InterPro" id="IPR010021">
    <property type="entry name" value="PGPP1/Gep4"/>
</dbReference>
<accession>A0ABP0V1K8</accession>
<dbReference type="InterPro" id="IPR027706">
    <property type="entry name" value="PGP_Pase"/>
</dbReference>
<dbReference type="Gene3D" id="3.40.50.1000">
    <property type="entry name" value="HAD superfamily/HAD-like"/>
    <property type="match status" value="1"/>
</dbReference>
<dbReference type="PANTHER" id="PTHR19288">
    <property type="entry name" value="4-NITROPHENYLPHOSPHATASE-RELATED"/>
    <property type="match status" value="1"/>
</dbReference>
<sequence>MRFLSNNIALLSAPFSLRSRLPSPNPNLRRLQSRVRKTPSSLKCQELRCGVIQRGGTSERLHGGGGVNGAFVKAGFLKTFAVSSLGETRGREEGRGGVGAAVAMDSVEEAKDSRHTGTQSEDVNLIDKTKEFETKEVPVTVQVSEDLGQLQPKGADSDVKDGVKLEKTLWGKLGQRINIAAITFASQIILRDQNLAIPHVSVPDIRWIDWKALQERGFKGVIFDKDNTLTAPYALAVWPALAPALQECQSFFSGHIALLSNSAGLYQFDPEGAEASALEERLGIPVIRHSTKKPAGTADDVKKHFGCDPSLLIMVGDRYFTDVVYGNNNGFLTIRSAPLTAIGEPFVVQQVRRLEDAVVERWQRLGVQPKAHPLYEGPHEFIKDPACW</sequence>
<evidence type="ECO:0000313" key="2">
    <source>
        <dbReference type="Proteomes" id="UP001497512"/>
    </source>
</evidence>
<name>A0ABP0V1K8_9BRYO</name>
<evidence type="ECO:0000313" key="1">
    <source>
        <dbReference type="EMBL" id="CAK9235381.1"/>
    </source>
</evidence>
<dbReference type="NCBIfam" id="TIGR01662">
    <property type="entry name" value="HAD-SF-IIIA"/>
    <property type="match status" value="1"/>
</dbReference>
<dbReference type="SUPFAM" id="SSF56784">
    <property type="entry name" value="HAD-like"/>
    <property type="match status" value="1"/>
</dbReference>
<dbReference type="PANTHER" id="PTHR19288:SF25">
    <property type="entry name" value="PHOSPHATIDYLGLYCEROPHOSPHATASE GEP4, MITOCHONDRIAL"/>
    <property type="match status" value="1"/>
</dbReference>
<protein>
    <recommendedName>
        <fullName evidence="3">Haloacid dehalogenase superfamily protein</fullName>
    </recommendedName>
</protein>
<organism evidence="1 2">
    <name type="scientific">Sphagnum troendelagicum</name>
    <dbReference type="NCBI Taxonomy" id="128251"/>
    <lineage>
        <taxon>Eukaryota</taxon>
        <taxon>Viridiplantae</taxon>
        <taxon>Streptophyta</taxon>
        <taxon>Embryophyta</taxon>
        <taxon>Bryophyta</taxon>
        <taxon>Sphagnophytina</taxon>
        <taxon>Sphagnopsida</taxon>
        <taxon>Sphagnales</taxon>
        <taxon>Sphagnaceae</taxon>
        <taxon>Sphagnum</taxon>
    </lineage>
</organism>
<dbReference type="InterPro" id="IPR023214">
    <property type="entry name" value="HAD_sf"/>
</dbReference>
<dbReference type="NCBIfam" id="TIGR01668">
    <property type="entry name" value="YqeG_hyp_ppase"/>
    <property type="match status" value="1"/>
</dbReference>
<dbReference type="InterPro" id="IPR036412">
    <property type="entry name" value="HAD-like_sf"/>
</dbReference>
<dbReference type="Pfam" id="PF09419">
    <property type="entry name" value="PGP_phosphatase"/>
    <property type="match status" value="1"/>
</dbReference>
<reference evidence="1" key="1">
    <citation type="submission" date="2024-02" db="EMBL/GenBank/DDBJ databases">
        <authorList>
            <consortium name="ELIXIR-Norway"/>
            <consortium name="Elixir Norway"/>
        </authorList>
    </citation>
    <scope>NUCLEOTIDE SEQUENCE</scope>
</reference>